<evidence type="ECO:0000313" key="2">
    <source>
        <dbReference type="EMBL" id="RVU11443.1"/>
    </source>
</evidence>
<gene>
    <name evidence="2" type="ORF">EOE48_28475</name>
</gene>
<organism evidence="2 3">
    <name type="scientific">Methylobacterium oryzihabitans</name>
    <dbReference type="NCBI Taxonomy" id="2499852"/>
    <lineage>
        <taxon>Bacteria</taxon>
        <taxon>Pseudomonadati</taxon>
        <taxon>Pseudomonadota</taxon>
        <taxon>Alphaproteobacteria</taxon>
        <taxon>Hyphomicrobiales</taxon>
        <taxon>Methylobacteriaceae</taxon>
        <taxon>Methylobacterium</taxon>
    </lineage>
</organism>
<dbReference type="InterPro" id="IPR013785">
    <property type="entry name" value="Aldolase_TIM"/>
</dbReference>
<proteinExistence type="predicted"/>
<protein>
    <submittedName>
        <fullName evidence="2">7-carboxy-7-deazaguanine synthase QueE</fullName>
    </submittedName>
</protein>
<dbReference type="PANTHER" id="PTHR42836:SF1">
    <property type="entry name" value="7-CARBOXY-7-DEAZAGUANINE SYNTHASE"/>
    <property type="match status" value="1"/>
</dbReference>
<dbReference type="Proteomes" id="UP000286997">
    <property type="component" value="Unassembled WGS sequence"/>
</dbReference>
<dbReference type="PANTHER" id="PTHR42836">
    <property type="entry name" value="7-CARBOXY-7-DEAZAGUANINE SYNTHASE"/>
    <property type="match status" value="1"/>
</dbReference>
<dbReference type="GO" id="GO:0051539">
    <property type="term" value="F:4 iron, 4 sulfur cluster binding"/>
    <property type="evidence" value="ECO:0007669"/>
    <property type="project" value="UniProtKB-KW"/>
</dbReference>
<keyword evidence="1" id="KW-0479">Metal-binding</keyword>
<dbReference type="Gene3D" id="3.20.20.70">
    <property type="entry name" value="Aldolase class I"/>
    <property type="match status" value="1"/>
</dbReference>
<dbReference type="EMBL" id="SACP01000088">
    <property type="protein sequence ID" value="RVU11443.1"/>
    <property type="molecule type" value="Genomic_DNA"/>
</dbReference>
<keyword evidence="1" id="KW-0408">Iron</keyword>
<name>A0A437NNI2_9HYPH</name>
<keyword evidence="1" id="KW-0411">Iron-sulfur</keyword>
<keyword evidence="1" id="KW-0004">4Fe-4S</keyword>
<feature type="non-terminal residue" evidence="2">
    <location>
        <position position="38"/>
    </location>
</feature>
<keyword evidence="3" id="KW-1185">Reference proteome</keyword>
<accession>A0A437NNI2</accession>
<sequence>MQDTLRITEVFYSLQGETRTAGLPTVFVRLTGCPLRCQ</sequence>
<evidence type="ECO:0000313" key="3">
    <source>
        <dbReference type="Proteomes" id="UP000286997"/>
    </source>
</evidence>
<dbReference type="AlphaFoldDB" id="A0A437NNI2"/>
<reference evidence="2 3" key="1">
    <citation type="submission" date="2019-01" db="EMBL/GenBank/DDBJ databases">
        <authorList>
            <person name="Chen W.-M."/>
        </authorList>
    </citation>
    <scope>NUCLEOTIDE SEQUENCE [LARGE SCALE GENOMIC DNA]</scope>
    <source>
        <strain evidence="2 3">TER-1</strain>
    </source>
</reference>
<evidence type="ECO:0000256" key="1">
    <source>
        <dbReference type="ARBA" id="ARBA00022485"/>
    </source>
</evidence>
<comment type="caution">
    <text evidence="2">The sequence shown here is derived from an EMBL/GenBank/DDBJ whole genome shotgun (WGS) entry which is preliminary data.</text>
</comment>